<dbReference type="RefSeq" id="WP_004581392.1">
    <property type="nucleotide sequence ID" value="NZ_AP028878.1"/>
</dbReference>
<dbReference type="STRING" id="626887.J057_17265"/>
<evidence type="ECO:0000313" key="4">
    <source>
        <dbReference type="EMBL" id="ENO13167.1"/>
    </source>
</evidence>
<evidence type="ECO:0000256" key="1">
    <source>
        <dbReference type="SAM" id="MobiDB-lite"/>
    </source>
</evidence>
<feature type="chain" id="PRO_5004127254" evidence="2">
    <location>
        <begin position="22"/>
        <end position="349"/>
    </location>
</feature>
<dbReference type="PANTHER" id="PTHR35535:SF1">
    <property type="entry name" value="HEAT SHOCK PROTEIN HSLJ"/>
    <property type="match status" value="1"/>
</dbReference>
<dbReference type="InterPro" id="IPR038139">
    <property type="entry name" value="NlpE_C_sf"/>
</dbReference>
<sequence>MKANVSLPITLLIASALSGCAINGSQPGDQPLPLNPGTYVSSDERQVWVFWENGMFERSAIGGEETESGEPGSANDAAPQPQFDWGQWHDLNGMGVAIARGGQASRYFLDVASDDTATLKGSSVTGPVNLVREDDVEPLETPRPMAICFMTQADAPLAYEPLTRRNYPVQMAEAYPQLEAAYLESGLQPPQRLPIQVSGHWVLDDAPDGVGDVLFLRAANLEALGKAGAGICPQVALQGTYWVLRKLGNEHIETDRGKRAIHVTFGADGKVSGLAGCNRFSGPFTRSKDDLQLGPLAATRMMCPERAETENAFFVALERTERFAIEGETLLLMTDDGKILAEFEAGDLQ</sequence>
<dbReference type="PROSITE" id="PS51257">
    <property type="entry name" value="PROKAR_LIPOPROTEIN"/>
    <property type="match status" value="1"/>
</dbReference>
<dbReference type="Gene3D" id="2.40.128.270">
    <property type="match status" value="1"/>
</dbReference>
<dbReference type="Gene3D" id="2.40.50.540">
    <property type="match status" value="1"/>
</dbReference>
<dbReference type="InterPro" id="IPR038670">
    <property type="entry name" value="HslJ-like_sf"/>
</dbReference>
<dbReference type="Pfam" id="PF03724">
    <property type="entry name" value="META"/>
    <property type="match status" value="1"/>
</dbReference>
<dbReference type="PATRIC" id="fig|626887.3.peg.3450"/>
<organism evidence="4 5">
    <name type="scientific">Marinobacter nanhaiticus D15-8W</name>
    <dbReference type="NCBI Taxonomy" id="626887"/>
    <lineage>
        <taxon>Bacteria</taxon>
        <taxon>Pseudomonadati</taxon>
        <taxon>Pseudomonadota</taxon>
        <taxon>Gammaproteobacteria</taxon>
        <taxon>Pseudomonadales</taxon>
        <taxon>Marinobacteraceae</taxon>
        <taxon>Marinobacter</taxon>
    </lineage>
</organism>
<keyword evidence="2" id="KW-0732">Signal</keyword>
<evidence type="ECO:0000256" key="2">
    <source>
        <dbReference type="SAM" id="SignalP"/>
    </source>
</evidence>
<dbReference type="OrthoDB" id="5348860at2"/>
<feature type="domain" description="DUF306" evidence="3">
    <location>
        <begin position="236"/>
        <end position="343"/>
    </location>
</feature>
<evidence type="ECO:0000313" key="5">
    <source>
        <dbReference type="Proteomes" id="UP000013165"/>
    </source>
</evidence>
<proteinExistence type="predicted"/>
<keyword evidence="5" id="KW-1185">Reference proteome</keyword>
<accession>N6WQ45</accession>
<dbReference type="PANTHER" id="PTHR35535">
    <property type="entry name" value="HEAT SHOCK PROTEIN HSLJ"/>
    <property type="match status" value="1"/>
</dbReference>
<gene>
    <name evidence="4" type="ORF">J057_17265</name>
</gene>
<protein>
    <submittedName>
        <fullName evidence="4">META domain-containing protein</fullName>
    </submittedName>
</protein>
<dbReference type="InterPro" id="IPR053147">
    <property type="entry name" value="Hsp_HslJ-like"/>
</dbReference>
<evidence type="ECO:0000259" key="3">
    <source>
        <dbReference type="Pfam" id="PF03724"/>
    </source>
</evidence>
<dbReference type="eggNOG" id="COG3187">
    <property type="taxonomic scope" value="Bacteria"/>
</dbReference>
<feature type="region of interest" description="Disordered" evidence="1">
    <location>
        <begin position="63"/>
        <end position="82"/>
    </location>
</feature>
<feature type="signal peptide" evidence="2">
    <location>
        <begin position="1"/>
        <end position="21"/>
    </location>
</feature>
<comment type="caution">
    <text evidence="4">The sequence shown here is derived from an EMBL/GenBank/DDBJ whole genome shotgun (WGS) entry which is preliminary data.</text>
</comment>
<reference evidence="4 5" key="1">
    <citation type="journal article" date="2013" name="Genome Announc.">
        <title>Genome Sequence of the Polycyclic Aromatic Hydrocarbon-Degrading Bacterium Strain Marinobacter nanhaiticus D15-8WT.</title>
        <authorList>
            <person name="Cui Z."/>
            <person name="Gao W."/>
            <person name="Li Q."/>
            <person name="Xu G."/>
            <person name="Zheng L."/>
        </authorList>
    </citation>
    <scope>NUCLEOTIDE SEQUENCE [LARGE SCALE GENOMIC DNA]</scope>
    <source>
        <strain evidence="4 5">D15-8W</strain>
    </source>
</reference>
<dbReference type="InterPro" id="IPR005184">
    <property type="entry name" value="DUF306_Meta_HslJ"/>
</dbReference>
<dbReference type="EMBL" id="APLQ01000014">
    <property type="protein sequence ID" value="ENO13167.1"/>
    <property type="molecule type" value="Genomic_DNA"/>
</dbReference>
<dbReference type="Proteomes" id="UP000013165">
    <property type="component" value="Unassembled WGS sequence"/>
</dbReference>
<dbReference type="HOGENOM" id="CLU_794110_0_0_6"/>
<name>N6WQ45_9GAMM</name>
<dbReference type="AlphaFoldDB" id="N6WQ45"/>